<sequence length="417" mass="44848">MPFPLKIQPIDAKGAAFPSEVSKSAPAPKFRLKKLFERQFTAALRYSSIEKVPAGYGDGKEREPSSELEPSSLCLARMVQSFMESGPNERPAPPPRCGRRRCNCFNGNCDDLSDDDLDFGDIFPSAASSHGDAVELLKSLVPCASMAERNLLADASKIMEKSSNRACCGGRGTRGGGDCRKIVADGLAALGHDASICLSRWDKSPSFPAGEYEYLDVIVNGGGERLIVDLDFRSEFEIARSTKSYRAALQALPMIFVGREDRLVEIITVMSEAARQSLKKKGLHVPPWRKPEYMRAKWLSPSRRLYPPPPPPPPPPSVQTNGGGDDSGDGRCGDQSVQPPSATVSGELELRCEESGQPVASPPPSPAETEAVAALPPPSPARRLPAVNPKQAAPPPQKGGPWVVTGLASIVSDLHHY</sequence>
<dbReference type="AlphaFoldDB" id="A0A7I8KMZ4"/>
<name>A0A7I8KMZ4_SPIIN</name>
<keyword evidence="3" id="KW-1185">Reference proteome</keyword>
<proteinExistence type="predicted"/>
<evidence type="ECO:0000256" key="1">
    <source>
        <dbReference type="SAM" id="MobiDB-lite"/>
    </source>
</evidence>
<dbReference type="Proteomes" id="UP000663760">
    <property type="component" value="Chromosome 7"/>
</dbReference>
<feature type="compositionally biased region" description="Polar residues" evidence="1">
    <location>
        <begin position="335"/>
        <end position="344"/>
    </location>
</feature>
<gene>
    <name evidence="2" type="ORF">SI8410_07009853</name>
</gene>
<protein>
    <submittedName>
        <fullName evidence="2">Uncharacterized protein</fullName>
    </submittedName>
</protein>
<evidence type="ECO:0000313" key="3">
    <source>
        <dbReference type="Proteomes" id="UP000663760"/>
    </source>
</evidence>
<feature type="compositionally biased region" description="Pro residues" evidence="1">
    <location>
        <begin position="306"/>
        <end position="317"/>
    </location>
</feature>
<dbReference type="InterPro" id="IPR006502">
    <property type="entry name" value="PDDEXK-like"/>
</dbReference>
<feature type="region of interest" description="Disordered" evidence="1">
    <location>
        <begin position="301"/>
        <end position="403"/>
    </location>
</feature>
<dbReference type="PANTHER" id="PTHR31579:SF1">
    <property type="entry name" value="OS03G0796600 PROTEIN"/>
    <property type="match status" value="1"/>
</dbReference>
<evidence type="ECO:0000313" key="2">
    <source>
        <dbReference type="EMBL" id="CAA7399183.1"/>
    </source>
</evidence>
<dbReference type="EMBL" id="LR746270">
    <property type="protein sequence ID" value="CAA7399183.1"/>
    <property type="molecule type" value="Genomic_DNA"/>
</dbReference>
<dbReference type="OrthoDB" id="691424at2759"/>
<dbReference type="PANTHER" id="PTHR31579">
    <property type="entry name" value="OS03G0796600 PROTEIN"/>
    <property type="match status" value="1"/>
</dbReference>
<organism evidence="2 3">
    <name type="scientific">Spirodela intermedia</name>
    <name type="common">Intermediate duckweed</name>
    <dbReference type="NCBI Taxonomy" id="51605"/>
    <lineage>
        <taxon>Eukaryota</taxon>
        <taxon>Viridiplantae</taxon>
        <taxon>Streptophyta</taxon>
        <taxon>Embryophyta</taxon>
        <taxon>Tracheophyta</taxon>
        <taxon>Spermatophyta</taxon>
        <taxon>Magnoliopsida</taxon>
        <taxon>Liliopsida</taxon>
        <taxon>Araceae</taxon>
        <taxon>Lemnoideae</taxon>
        <taxon>Spirodela</taxon>
    </lineage>
</organism>
<dbReference type="NCBIfam" id="TIGR01615">
    <property type="entry name" value="A_thal_3542"/>
    <property type="match status" value="1"/>
</dbReference>
<accession>A0A7I8KMZ4</accession>
<dbReference type="Pfam" id="PF04720">
    <property type="entry name" value="PDDEXK_6"/>
    <property type="match status" value="1"/>
</dbReference>
<reference evidence="2" key="1">
    <citation type="submission" date="2020-02" db="EMBL/GenBank/DDBJ databases">
        <authorList>
            <person name="Scholz U."/>
            <person name="Mascher M."/>
            <person name="Fiebig A."/>
        </authorList>
    </citation>
    <scope>NUCLEOTIDE SEQUENCE</scope>
</reference>